<proteinExistence type="predicted"/>
<evidence type="ECO:0008006" key="4">
    <source>
        <dbReference type="Google" id="ProtNLM"/>
    </source>
</evidence>
<protein>
    <recommendedName>
        <fullName evidence="4">Restriction endonuclease type IV Mrr domain-containing protein</fullName>
    </recommendedName>
</protein>
<dbReference type="Proteomes" id="UP000250179">
    <property type="component" value="Chromosome"/>
</dbReference>
<dbReference type="EMBL" id="CP014862">
    <property type="protein sequence ID" value="ASJ03440.1"/>
    <property type="molecule type" value="Genomic_DNA"/>
</dbReference>
<gene>
    <name evidence="2" type="ORF">A3L09_09290</name>
</gene>
<dbReference type="KEGG" id="tprf:A3L09_09290"/>
<keyword evidence="1" id="KW-0472">Membrane</keyword>
<sequence length="415" mass="46590">MYSAHARNPFVDQHTRMSFEISIFTFLYSNFFKATDLLSDEVFLRCTRTWKKTIALLLGLLILGLTVSSASAAASVVHPIGSQANGNINVPPGVNPGIKPGDGIRPQVWWFFLGLIVLDFAAHWLLEHYVSPDVAAVYDAVSTLIEPEKVAEKLGVKGAKLGIKVISHDKVLIGLFKDNKVVKKFTYASKGIAEWVKEKLGEEYRLKIVEKYVVKDGGLKDGKDFDEIAGTLKKLKEEEKMITNINAIRLIVDRGWDVKKLERVLSDAKSVNNGGKDLVSSINRELKEYATGKRKDLGGHLYEAEIVSHLKRSGWEVEEVGRQVMTSSGKTEIDIIANQGSETVLIECKRGFDGIDTRQITRQAEYAKSHGIKKIKIYYARGPSYPPFYTLQELREIESKYNIEISLVYRTSNFN</sequence>
<dbReference type="SUPFAM" id="SSF52980">
    <property type="entry name" value="Restriction endonuclease-like"/>
    <property type="match status" value="1"/>
</dbReference>
<reference evidence="2 3" key="1">
    <citation type="submission" date="2016-03" db="EMBL/GenBank/DDBJ databases">
        <title>Complete genome sequence of Thermococcus profundus strain DT5432.</title>
        <authorList>
            <person name="Oger P.M."/>
        </authorList>
    </citation>
    <scope>NUCLEOTIDE SEQUENCE [LARGE SCALE GENOMIC DNA]</scope>
    <source>
        <strain evidence="2 3">DT 5432</strain>
    </source>
</reference>
<keyword evidence="1" id="KW-0812">Transmembrane</keyword>
<evidence type="ECO:0000313" key="3">
    <source>
        <dbReference type="Proteomes" id="UP000250179"/>
    </source>
</evidence>
<evidence type="ECO:0000256" key="1">
    <source>
        <dbReference type="SAM" id="Phobius"/>
    </source>
</evidence>
<dbReference type="GO" id="GO:0003676">
    <property type="term" value="F:nucleic acid binding"/>
    <property type="evidence" value="ECO:0007669"/>
    <property type="project" value="InterPro"/>
</dbReference>
<dbReference type="InterPro" id="IPR011335">
    <property type="entry name" value="Restrct_endonuc-II-like"/>
</dbReference>
<keyword evidence="3" id="KW-1185">Reference proteome</keyword>
<dbReference type="Gene3D" id="3.40.1350.10">
    <property type="match status" value="1"/>
</dbReference>
<name>A0A2Z2MA42_THEPR</name>
<accession>A0A2Z2MA42</accession>
<keyword evidence="1" id="KW-1133">Transmembrane helix</keyword>
<dbReference type="InterPro" id="IPR011856">
    <property type="entry name" value="tRNA_endonuc-like_dom_sf"/>
</dbReference>
<feature type="transmembrane region" description="Helical" evidence="1">
    <location>
        <begin position="54"/>
        <end position="77"/>
    </location>
</feature>
<organism evidence="2 3">
    <name type="scientific">Thermococcus profundus</name>
    <dbReference type="NCBI Taxonomy" id="49899"/>
    <lineage>
        <taxon>Archaea</taxon>
        <taxon>Methanobacteriati</taxon>
        <taxon>Methanobacteriota</taxon>
        <taxon>Thermococci</taxon>
        <taxon>Thermococcales</taxon>
        <taxon>Thermococcaceae</taxon>
        <taxon>Thermococcus</taxon>
    </lineage>
</organism>
<evidence type="ECO:0000313" key="2">
    <source>
        <dbReference type="EMBL" id="ASJ03440.1"/>
    </source>
</evidence>
<dbReference type="AlphaFoldDB" id="A0A2Z2MA42"/>